<comment type="catalytic activity">
    <reaction evidence="1">
        <text>Release of an N-terminal amino acid, Xaa-|-Yaa- from a peptide, amide or arylamide. Xaa is preferably Ala, but may be most amino acids including Pro (slow action). When a terminal hydrophobic residue is followed by a prolyl residue, the two may be released as an intact Xaa-Pro dipeptide.</text>
        <dbReference type="EC" id="3.4.11.2"/>
    </reaction>
</comment>
<evidence type="ECO:0000256" key="6">
    <source>
        <dbReference type="ARBA" id="ARBA00022670"/>
    </source>
</evidence>
<evidence type="ECO:0000256" key="7">
    <source>
        <dbReference type="ARBA" id="ARBA00022723"/>
    </source>
</evidence>
<gene>
    <name evidence="16" type="ORF">HNR73_000110</name>
</gene>
<evidence type="ECO:0000256" key="1">
    <source>
        <dbReference type="ARBA" id="ARBA00000098"/>
    </source>
</evidence>
<keyword evidence="14" id="KW-0732">Signal</keyword>
<dbReference type="Gene3D" id="2.60.40.1730">
    <property type="entry name" value="tricorn interacting facor f3 domain"/>
    <property type="match status" value="1"/>
</dbReference>
<feature type="chain" id="PRO_5039322755" description="Aminopeptidase N" evidence="14">
    <location>
        <begin position="21"/>
        <end position="477"/>
    </location>
</feature>
<evidence type="ECO:0000256" key="14">
    <source>
        <dbReference type="SAM" id="SignalP"/>
    </source>
</evidence>
<comment type="cofactor">
    <cofactor evidence="2">
        <name>Zn(2+)</name>
        <dbReference type="ChEBI" id="CHEBI:29105"/>
    </cofactor>
</comment>
<sequence length="477" mass="51464">MRARTTPLALTVALAVGLSACTSPEPPPSPPAPEPPSELSAGRSEPVTDPLYPQQGNPGIDVLHYGLALTYVPGDRVLNGLAELTIRPVHDAGELRLDLAAGLTVTESTVDGVAAPAAREGDDLVLTAAVVKDRDIVVTVAYNGVPAPVPAPARREDMAGGIGAQTGADGELWTFQEPFGAFTWYPVNDHPSDEALYDVTVTTPEGWTGVSTGVYQGTETDDGYTTTTWRSADPVASYVTTLAVDRFEMYEQRAGEVHYVSWVPSGFAAQWEPLFAELPELVAWLERRYGPYPFPNSGIVAVGGRSGMETQGTITLSAGLAGGNGDRRVILHELAHQWFGDSVSPRDWRDVWLNESVATYAEAMWAVDQGMLTEADAVAVWSGADQRMRDEYGPPGDYDPGAFASGNVYFCTALMLHGLRGEMGPEKFDAMLRDWVQKQRNTTQDRASFTAWVSEYAGEDMTAFIDAWLDSPTTPRA</sequence>
<reference evidence="16 17" key="1">
    <citation type="submission" date="2020-08" db="EMBL/GenBank/DDBJ databases">
        <title>Genomic Encyclopedia of Type Strains, Phase IV (KMG-IV): sequencing the most valuable type-strain genomes for metagenomic binning, comparative biology and taxonomic classification.</title>
        <authorList>
            <person name="Goeker M."/>
        </authorList>
    </citation>
    <scope>NUCLEOTIDE SEQUENCE [LARGE SCALE GENOMIC DNA]</scope>
    <source>
        <strain evidence="16 17">YIM 65646</strain>
    </source>
</reference>
<organism evidence="16 17">
    <name type="scientific">Phytomonospora endophytica</name>
    <dbReference type="NCBI Taxonomy" id="714109"/>
    <lineage>
        <taxon>Bacteria</taxon>
        <taxon>Bacillati</taxon>
        <taxon>Actinomycetota</taxon>
        <taxon>Actinomycetes</taxon>
        <taxon>Micromonosporales</taxon>
        <taxon>Micromonosporaceae</taxon>
        <taxon>Phytomonospora</taxon>
    </lineage>
</organism>
<keyword evidence="10" id="KW-0482">Metalloprotease</keyword>
<evidence type="ECO:0000256" key="9">
    <source>
        <dbReference type="ARBA" id="ARBA00022833"/>
    </source>
</evidence>
<dbReference type="EC" id="3.4.11.2" evidence="4"/>
<dbReference type="InterPro" id="IPR014782">
    <property type="entry name" value="Peptidase_M1_dom"/>
</dbReference>
<feature type="signal peptide" evidence="14">
    <location>
        <begin position="1"/>
        <end position="20"/>
    </location>
</feature>
<evidence type="ECO:0000313" key="17">
    <source>
        <dbReference type="Proteomes" id="UP000548476"/>
    </source>
</evidence>
<dbReference type="Gene3D" id="1.10.390.10">
    <property type="entry name" value="Neutral Protease Domain 2"/>
    <property type="match status" value="1"/>
</dbReference>
<dbReference type="Proteomes" id="UP000548476">
    <property type="component" value="Unassembled WGS sequence"/>
</dbReference>
<name>A0A841FEJ8_9ACTN</name>
<dbReference type="InterPro" id="IPR001930">
    <property type="entry name" value="Peptidase_M1"/>
</dbReference>
<evidence type="ECO:0000256" key="10">
    <source>
        <dbReference type="ARBA" id="ARBA00023049"/>
    </source>
</evidence>
<dbReference type="SUPFAM" id="SSF63737">
    <property type="entry name" value="Leukotriene A4 hydrolase N-terminal domain"/>
    <property type="match status" value="1"/>
</dbReference>
<dbReference type="GO" id="GO:0006508">
    <property type="term" value="P:proteolysis"/>
    <property type="evidence" value="ECO:0007669"/>
    <property type="project" value="UniProtKB-KW"/>
</dbReference>
<feature type="region of interest" description="Disordered" evidence="13">
    <location>
        <begin position="20"/>
        <end position="55"/>
    </location>
</feature>
<dbReference type="PROSITE" id="PS51257">
    <property type="entry name" value="PROKAR_LIPOPROTEIN"/>
    <property type="match status" value="1"/>
</dbReference>
<dbReference type="EMBL" id="JACHGT010000001">
    <property type="protein sequence ID" value="MBB6032268.1"/>
    <property type="molecule type" value="Genomic_DNA"/>
</dbReference>
<evidence type="ECO:0000256" key="12">
    <source>
        <dbReference type="ARBA" id="ARBA00031533"/>
    </source>
</evidence>
<dbReference type="GO" id="GO:0008237">
    <property type="term" value="F:metallopeptidase activity"/>
    <property type="evidence" value="ECO:0007669"/>
    <property type="project" value="UniProtKB-KW"/>
</dbReference>
<evidence type="ECO:0000256" key="3">
    <source>
        <dbReference type="ARBA" id="ARBA00010136"/>
    </source>
</evidence>
<accession>A0A841FEJ8</accession>
<dbReference type="RefSeq" id="WP_184785192.1">
    <property type="nucleotide sequence ID" value="NZ_BONT01000062.1"/>
</dbReference>
<keyword evidence="6" id="KW-0645">Protease</keyword>
<evidence type="ECO:0000256" key="4">
    <source>
        <dbReference type="ARBA" id="ARBA00012564"/>
    </source>
</evidence>
<evidence type="ECO:0000256" key="2">
    <source>
        <dbReference type="ARBA" id="ARBA00001947"/>
    </source>
</evidence>
<keyword evidence="9" id="KW-0862">Zinc</keyword>
<dbReference type="Pfam" id="PF01433">
    <property type="entry name" value="Peptidase_M1"/>
    <property type="match status" value="1"/>
</dbReference>
<dbReference type="SUPFAM" id="SSF55486">
    <property type="entry name" value="Metalloproteases ('zincins'), catalytic domain"/>
    <property type="match status" value="1"/>
</dbReference>
<evidence type="ECO:0000256" key="11">
    <source>
        <dbReference type="ARBA" id="ARBA00029811"/>
    </source>
</evidence>
<dbReference type="GO" id="GO:0008270">
    <property type="term" value="F:zinc ion binding"/>
    <property type="evidence" value="ECO:0007669"/>
    <property type="project" value="InterPro"/>
</dbReference>
<evidence type="ECO:0000256" key="13">
    <source>
        <dbReference type="SAM" id="MobiDB-lite"/>
    </source>
</evidence>
<proteinExistence type="inferred from homology"/>
<comment type="caution">
    <text evidence="16">The sequence shown here is derived from an EMBL/GenBank/DDBJ whole genome shotgun (WGS) entry which is preliminary data.</text>
</comment>
<feature type="domain" description="Peptidase M1 membrane alanine aminopeptidase" evidence="15">
    <location>
        <begin position="288"/>
        <end position="468"/>
    </location>
</feature>
<dbReference type="AlphaFoldDB" id="A0A841FEJ8"/>
<keyword evidence="16" id="KW-0031">Aminopeptidase</keyword>
<dbReference type="PANTHER" id="PTHR11533">
    <property type="entry name" value="PROTEASE M1 ZINC METALLOPROTEASE"/>
    <property type="match status" value="1"/>
</dbReference>
<evidence type="ECO:0000256" key="8">
    <source>
        <dbReference type="ARBA" id="ARBA00022801"/>
    </source>
</evidence>
<keyword evidence="7" id="KW-0479">Metal-binding</keyword>
<keyword evidence="8" id="KW-0378">Hydrolase</keyword>
<protein>
    <recommendedName>
        <fullName evidence="5">Aminopeptidase N</fullName>
        <ecNumber evidence="4">3.4.11.2</ecNumber>
    </recommendedName>
    <alternativeName>
        <fullName evidence="11">Alanine aminopeptidase</fullName>
    </alternativeName>
    <alternativeName>
        <fullName evidence="12">Lysyl aminopeptidase</fullName>
    </alternativeName>
</protein>
<dbReference type="PRINTS" id="PR00756">
    <property type="entry name" value="ALADIPTASE"/>
</dbReference>
<dbReference type="CDD" id="cd09603">
    <property type="entry name" value="M1_APN_like"/>
    <property type="match status" value="1"/>
</dbReference>
<dbReference type="InterPro" id="IPR042097">
    <property type="entry name" value="Aminopeptidase_N-like_N_sf"/>
</dbReference>
<feature type="compositionally biased region" description="Pro residues" evidence="13">
    <location>
        <begin position="24"/>
        <end position="36"/>
    </location>
</feature>
<comment type="similarity">
    <text evidence="3">Belongs to the peptidase M1 family.</text>
</comment>
<dbReference type="InterPro" id="IPR050344">
    <property type="entry name" value="Peptidase_M1_aminopeptidases"/>
</dbReference>
<evidence type="ECO:0000259" key="15">
    <source>
        <dbReference type="Pfam" id="PF01433"/>
    </source>
</evidence>
<evidence type="ECO:0000313" key="16">
    <source>
        <dbReference type="EMBL" id="MBB6032268.1"/>
    </source>
</evidence>
<keyword evidence="17" id="KW-1185">Reference proteome</keyword>
<evidence type="ECO:0000256" key="5">
    <source>
        <dbReference type="ARBA" id="ARBA00015611"/>
    </source>
</evidence>
<dbReference type="GO" id="GO:0016285">
    <property type="term" value="F:alanyl aminopeptidase activity"/>
    <property type="evidence" value="ECO:0007669"/>
    <property type="project" value="UniProtKB-EC"/>
</dbReference>
<dbReference type="InterPro" id="IPR027268">
    <property type="entry name" value="Peptidase_M4/M1_CTD_sf"/>
</dbReference>